<evidence type="ECO:0000313" key="16">
    <source>
        <dbReference type="Proteomes" id="UP000740926"/>
    </source>
</evidence>
<feature type="active site" evidence="10">
    <location>
        <position position="294"/>
    </location>
</feature>
<comment type="caution">
    <text evidence="15">The sequence shown here is derived from an EMBL/GenBank/DDBJ whole genome shotgun (WGS) entry which is preliminary data.</text>
</comment>
<evidence type="ECO:0000313" key="15">
    <source>
        <dbReference type="EMBL" id="KAG1568858.1"/>
    </source>
</evidence>
<feature type="active site" evidence="10">
    <location>
        <position position="102"/>
    </location>
</feature>
<accession>A0A9P6Z1K7</accession>
<evidence type="ECO:0000256" key="2">
    <source>
        <dbReference type="ARBA" id="ARBA00007447"/>
    </source>
</evidence>
<organism evidence="15 16">
    <name type="scientific">Rhizopus delemar</name>
    <dbReference type="NCBI Taxonomy" id="936053"/>
    <lineage>
        <taxon>Eukaryota</taxon>
        <taxon>Fungi</taxon>
        <taxon>Fungi incertae sedis</taxon>
        <taxon>Mucoromycota</taxon>
        <taxon>Mucoromycotina</taxon>
        <taxon>Mucoromycetes</taxon>
        <taxon>Mucorales</taxon>
        <taxon>Mucorineae</taxon>
        <taxon>Rhizopodaceae</taxon>
        <taxon>Rhizopus</taxon>
    </lineage>
</organism>
<comment type="catalytic activity">
    <reaction evidence="1">
        <text>Hydrolysis of proteins with broad specificity similar to that of pepsin A, preferring hydrophobic residues at P1 and P1'. Clots milk and activates trypsinogen. Does not cleave 4-Gln-|-His-5, but does cleave 10-His-|-Leu-11 and 12-Val-|-Glu-13 in B chain of insulin.</text>
        <dbReference type="EC" id="3.4.23.21"/>
    </reaction>
</comment>
<dbReference type="Gene3D" id="2.40.70.10">
    <property type="entry name" value="Acid Proteases"/>
    <property type="match status" value="2"/>
</dbReference>
<keyword evidence="4 12" id="KW-0645">Protease</keyword>
<dbReference type="InterPro" id="IPR021109">
    <property type="entry name" value="Peptidase_aspartic_dom_sf"/>
</dbReference>
<dbReference type="SUPFAM" id="SSF50630">
    <property type="entry name" value="Acid proteases"/>
    <property type="match status" value="1"/>
</dbReference>
<evidence type="ECO:0000256" key="6">
    <source>
        <dbReference type="ARBA" id="ARBA00022750"/>
    </source>
</evidence>
<evidence type="ECO:0000256" key="3">
    <source>
        <dbReference type="ARBA" id="ARBA00013205"/>
    </source>
</evidence>
<dbReference type="GO" id="GO:0004190">
    <property type="term" value="F:aspartic-type endopeptidase activity"/>
    <property type="evidence" value="ECO:0007669"/>
    <property type="project" value="UniProtKB-KW"/>
</dbReference>
<keyword evidence="7 12" id="KW-0378">Hydrolase</keyword>
<dbReference type="InterPro" id="IPR001969">
    <property type="entry name" value="Aspartic_peptidase_AS"/>
</dbReference>
<dbReference type="EMBL" id="JAANIU010001049">
    <property type="protein sequence ID" value="KAG1568858.1"/>
    <property type="molecule type" value="Genomic_DNA"/>
</dbReference>
<feature type="signal peptide" evidence="13">
    <location>
        <begin position="1"/>
        <end position="21"/>
    </location>
</feature>
<dbReference type="AlphaFoldDB" id="A0A9P6Z1K7"/>
<keyword evidence="9 11" id="KW-1015">Disulfide bond</keyword>
<evidence type="ECO:0000256" key="8">
    <source>
        <dbReference type="ARBA" id="ARBA00023145"/>
    </source>
</evidence>
<feature type="disulfide bond" evidence="11">
    <location>
        <begin position="328"/>
        <end position="361"/>
    </location>
</feature>
<keyword evidence="8" id="KW-0865">Zymogen</keyword>
<dbReference type="PROSITE" id="PS00141">
    <property type="entry name" value="ASP_PROTEASE"/>
    <property type="match status" value="2"/>
</dbReference>
<dbReference type="Proteomes" id="UP000740926">
    <property type="component" value="Unassembled WGS sequence"/>
</dbReference>
<keyword evidence="16" id="KW-1185">Reference proteome</keyword>
<dbReference type="PRINTS" id="PR00792">
    <property type="entry name" value="PEPSIN"/>
</dbReference>
<evidence type="ECO:0000256" key="4">
    <source>
        <dbReference type="ARBA" id="ARBA00022670"/>
    </source>
</evidence>
<evidence type="ECO:0000256" key="13">
    <source>
        <dbReference type="SAM" id="SignalP"/>
    </source>
</evidence>
<gene>
    <name evidence="15" type="ORF">G6F50_006913</name>
</gene>
<name>A0A9P6Z1K7_9FUNG</name>
<protein>
    <recommendedName>
        <fullName evidence="3">rhizopuspepsin</fullName>
        <ecNumber evidence="3">3.4.23.21</ecNumber>
    </recommendedName>
</protein>
<evidence type="ECO:0000256" key="1">
    <source>
        <dbReference type="ARBA" id="ARBA00001130"/>
    </source>
</evidence>
<dbReference type="InterPro" id="IPR001461">
    <property type="entry name" value="Aspartic_peptidase_A1"/>
</dbReference>
<dbReference type="FunFam" id="2.40.70.10:FF:000115">
    <property type="entry name" value="Lysosomal aspartic protease"/>
    <property type="match status" value="1"/>
</dbReference>
<evidence type="ECO:0000256" key="10">
    <source>
        <dbReference type="PIRSR" id="PIRSR601461-1"/>
    </source>
</evidence>
<dbReference type="PROSITE" id="PS51767">
    <property type="entry name" value="PEPTIDASE_A1"/>
    <property type="match status" value="1"/>
</dbReference>
<dbReference type="PANTHER" id="PTHR47966:SF1">
    <property type="entry name" value="ASPARTYL PROTEINASE"/>
    <property type="match status" value="1"/>
</dbReference>
<dbReference type="EC" id="3.4.23.21" evidence="3"/>
<keyword evidence="5 13" id="KW-0732">Signal</keyword>
<dbReference type="PANTHER" id="PTHR47966">
    <property type="entry name" value="BETA-SITE APP-CLEAVING ENZYME, ISOFORM A-RELATED"/>
    <property type="match status" value="1"/>
</dbReference>
<dbReference type="Pfam" id="PF00026">
    <property type="entry name" value="Asp"/>
    <property type="match status" value="1"/>
</dbReference>
<evidence type="ECO:0000256" key="9">
    <source>
        <dbReference type="ARBA" id="ARBA00023157"/>
    </source>
</evidence>
<evidence type="ECO:0000256" key="11">
    <source>
        <dbReference type="PIRSR" id="PIRSR601461-2"/>
    </source>
</evidence>
<evidence type="ECO:0000259" key="14">
    <source>
        <dbReference type="PROSITE" id="PS51767"/>
    </source>
</evidence>
<comment type="similarity">
    <text evidence="2 12">Belongs to the peptidase A1 family.</text>
</comment>
<proteinExistence type="inferred from homology"/>
<evidence type="ECO:0000256" key="12">
    <source>
        <dbReference type="RuleBase" id="RU000454"/>
    </source>
</evidence>
<evidence type="ECO:0000256" key="7">
    <source>
        <dbReference type="ARBA" id="ARBA00022801"/>
    </source>
</evidence>
<feature type="chain" id="PRO_5040481116" description="rhizopuspepsin" evidence="13">
    <location>
        <begin position="22"/>
        <end position="400"/>
    </location>
</feature>
<sequence length="400" mass="42127">MKLTLISSCVALAFMALATEAAPSGKKLSIPLTKNTNYKPSAKNAIQKALAKYHRFRTTSSSNSTSTEGTGSVPVTDYYNDIEYYGKVTVGTPGVTLKLDFDTGSSDLWFGKSIEPALESSTLCTNCGSSQTKYNPNQSSTYAKDGRTWSISYGDGSSASGILGTDTVTLGGLKITKQTIELAKREATSFQSGPSDGLLGLGFDTITTVRGVKTPVDNLISQGLISKPIFGVYLGKESNGGGGEYIFGGYDSSKYSGSLTTIPVDNSNGWYGITIKGTTIGSSKVSSSFSAILDTGTTLLILPNNVASAVARSYGASDNGDGTYTIDCDTSSFKPLVFSIGSSTFEVPADSLVFEQDGSTCYAGFGYGDYDFAIFGDVFLKNNYVVFNQEVPEVQIAPIA</sequence>
<dbReference type="InterPro" id="IPR033121">
    <property type="entry name" value="PEPTIDASE_A1"/>
</dbReference>
<reference evidence="15 16" key="1">
    <citation type="journal article" date="2020" name="Microb. Genom.">
        <title>Genetic diversity of clinical and environmental Mucorales isolates obtained from an investigation of mucormycosis cases among solid organ transplant recipients.</title>
        <authorList>
            <person name="Nguyen M.H."/>
            <person name="Kaul D."/>
            <person name="Muto C."/>
            <person name="Cheng S.J."/>
            <person name="Richter R.A."/>
            <person name="Bruno V.M."/>
            <person name="Liu G."/>
            <person name="Beyhan S."/>
            <person name="Sundermann A.J."/>
            <person name="Mounaud S."/>
            <person name="Pasculle A.W."/>
            <person name="Nierman W.C."/>
            <person name="Driscoll E."/>
            <person name="Cumbie R."/>
            <person name="Clancy C.J."/>
            <person name="Dupont C.L."/>
        </authorList>
    </citation>
    <scope>NUCLEOTIDE SEQUENCE [LARGE SCALE GENOMIC DNA]</scope>
    <source>
        <strain evidence="15 16">GL24</strain>
    </source>
</reference>
<dbReference type="GO" id="GO:0006508">
    <property type="term" value="P:proteolysis"/>
    <property type="evidence" value="ECO:0007669"/>
    <property type="project" value="UniProtKB-KW"/>
</dbReference>
<evidence type="ECO:0000256" key="5">
    <source>
        <dbReference type="ARBA" id="ARBA00022729"/>
    </source>
</evidence>
<keyword evidence="6 12" id="KW-0064">Aspartyl protease</keyword>
<feature type="domain" description="Peptidase A1" evidence="14">
    <location>
        <begin position="84"/>
        <end position="397"/>
    </location>
</feature>